<dbReference type="RefSeq" id="WP_161507148.1">
    <property type="nucleotide sequence ID" value="NZ_CAWPID010000001.1"/>
</dbReference>
<dbReference type="GO" id="GO:0015074">
    <property type="term" value="P:DNA integration"/>
    <property type="evidence" value="ECO:0007669"/>
    <property type="project" value="InterPro"/>
</dbReference>
<sequence length="1013" mass="113705">MNAPQTPNDNPLWQARERLRKAAEDAPRHGHQARRYRRQLAQQQIERIALTALEKYLPKLFHPTPEVSQFSILWPHFIEGLGLACRSEANYRAALMVVVKLLHLGNTRQCWSLPLTTLPVTVQRRPQRQSETWLQHGSMLLAAQQQWLARIEHSNGPDSEQLLVDIVQSAAMHSGLNSAARLYQLALAVNQRAPLWHNGQQLWLAFSDRGRPHPTNTTAGSEPRCEWRFFPALPTLGLLWRWYRGRHQCALPADLAGFDLWLRPRLAHPLPSLDKLARFGTLVAECQPGVAWPQILVGVANGSLSAASLPHASWQALHQSCLPSVSDLCQLPLTAPADPDELATPASQRQRGRHFSPFLDSLRRALAERASATTKMTAAASLQALRAIDTRALGLAELILHGWCCHALEHRRNKPSSLRTYLANGGVQWLTRCHGHDIGQWSGETWLAHYHALLEEYRNPTIPPGQFDHPTPDGPPATDSPAALTRHASYVAERLTQLHQYGVRHHGLAPLPESLLDGVRSHPHVRAGLISEPLFNTLLQALAAHPGLNDDLKEQLIVITLLAGRAGLRLSELIKLRVQDIDDHPEGWLRVRNTPLDDGKSPSARRNIPISALLTQSEAARLQQYVHQMYSRRAKAPQALLFASSEGWQIPLSPAEITTPIITLLRACGGHDLVFHHFRHSALCKLQLALHYHELALHHHPVGLWRNLLPWDAAQCRAIVTAITADHAPSRYWALAQCAGHLGPDTTLHSYLHLCDWISAGCLQQAEFDWTPAQRRYFTGLSDHQLQESGLGQGSLSYSRCWPLLQHKMRRHLHLLAVQHSEISPLPAPPKRQIDFFVILEALRLVEQGKNVQGLLAGYDLSPAQISEWLAKTQALGQLRTRRSRSRLLAEHRKRPVLPGAPRSHPEQQELVKLVSAARRLYRRDRAALSHWLHYLLLHTTTSKHGIHFSDPAQLQPFIATTCRLLPAHRLKITLHVKPADLATWQRGLPKGISQHQPTGTPQQRNRATCTEP</sequence>
<name>A0AAE6SIL4_AERME</name>
<protein>
    <submittedName>
        <fullName evidence="4">Tyrosine-type recombinase/integrase</fullName>
    </submittedName>
</protein>
<gene>
    <name evidence="4" type="ORF">GWI30_09940</name>
</gene>
<feature type="compositionally biased region" description="Polar residues" evidence="2">
    <location>
        <begin position="994"/>
        <end position="1013"/>
    </location>
</feature>
<reference evidence="4 5" key="1">
    <citation type="submission" date="2020-01" db="EMBL/GenBank/DDBJ databases">
        <title>Complete genome of Aeromonas media MC64.</title>
        <authorList>
            <person name="Cao G."/>
            <person name="Fu J."/>
            <person name="Zhong C."/>
        </authorList>
    </citation>
    <scope>NUCLEOTIDE SEQUENCE [LARGE SCALE GENOMIC DNA]</scope>
    <source>
        <strain evidence="4 5">MC64</strain>
    </source>
</reference>
<feature type="domain" description="Tyr recombinase" evidence="3">
    <location>
        <begin position="524"/>
        <end position="740"/>
    </location>
</feature>
<dbReference type="Gene3D" id="1.10.443.10">
    <property type="entry name" value="Intergrase catalytic core"/>
    <property type="match status" value="1"/>
</dbReference>
<dbReference type="InterPro" id="IPR002104">
    <property type="entry name" value="Integrase_catalytic"/>
</dbReference>
<evidence type="ECO:0000256" key="1">
    <source>
        <dbReference type="ARBA" id="ARBA00023172"/>
    </source>
</evidence>
<dbReference type="InterPro" id="IPR013762">
    <property type="entry name" value="Integrase-like_cat_sf"/>
</dbReference>
<dbReference type="AlphaFoldDB" id="A0AAE6SIL4"/>
<dbReference type="InterPro" id="IPR011010">
    <property type="entry name" value="DNA_brk_join_enz"/>
</dbReference>
<evidence type="ECO:0000313" key="4">
    <source>
        <dbReference type="EMBL" id="QHQ51170.1"/>
    </source>
</evidence>
<dbReference type="PROSITE" id="PS51898">
    <property type="entry name" value="TYR_RECOMBINASE"/>
    <property type="match status" value="1"/>
</dbReference>
<evidence type="ECO:0000256" key="2">
    <source>
        <dbReference type="SAM" id="MobiDB-lite"/>
    </source>
</evidence>
<organism evidence="4 5">
    <name type="scientific">Aeromonas media</name>
    <dbReference type="NCBI Taxonomy" id="651"/>
    <lineage>
        <taxon>Bacteria</taxon>
        <taxon>Pseudomonadati</taxon>
        <taxon>Pseudomonadota</taxon>
        <taxon>Gammaproteobacteria</taxon>
        <taxon>Aeromonadales</taxon>
        <taxon>Aeromonadaceae</taxon>
        <taxon>Aeromonas</taxon>
    </lineage>
</organism>
<dbReference type="SUPFAM" id="SSF56349">
    <property type="entry name" value="DNA breaking-rejoining enzymes"/>
    <property type="match status" value="1"/>
</dbReference>
<dbReference type="EMBL" id="CP047962">
    <property type="protein sequence ID" value="QHQ51170.1"/>
    <property type="molecule type" value="Genomic_DNA"/>
</dbReference>
<keyword evidence="1" id="KW-0233">DNA recombination</keyword>
<dbReference type="GO" id="GO:0006310">
    <property type="term" value="P:DNA recombination"/>
    <property type="evidence" value="ECO:0007669"/>
    <property type="project" value="UniProtKB-KW"/>
</dbReference>
<dbReference type="GO" id="GO:0003677">
    <property type="term" value="F:DNA binding"/>
    <property type="evidence" value="ECO:0007669"/>
    <property type="project" value="InterPro"/>
</dbReference>
<dbReference type="Pfam" id="PF00589">
    <property type="entry name" value="Phage_integrase"/>
    <property type="match status" value="1"/>
</dbReference>
<dbReference type="Proteomes" id="UP000463871">
    <property type="component" value="Chromosome"/>
</dbReference>
<proteinExistence type="predicted"/>
<feature type="region of interest" description="Disordered" evidence="2">
    <location>
        <begin position="990"/>
        <end position="1013"/>
    </location>
</feature>
<evidence type="ECO:0000313" key="5">
    <source>
        <dbReference type="Proteomes" id="UP000463871"/>
    </source>
</evidence>
<evidence type="ECO:0000259" key="3">
    <source>
        <dbReference type="PROSITE" id="PS51898"/>
    </source>
</evidence>
<accession>A0AAE6SIL4</accession>